<gene>
    <name evidence="2" type="primary">LOC100377342</name>
</gene>
<organism evidence="1 2">
    <name type="scientific">Saccoglossus kowalevskii</name>
    <name type="common">Acorn worm</name>
    <dbReference type="NCBI Taxonomy" id="10224"/>
    <lineage>
        <taxon>Eukaryota</taxon>
        <taxon>Metazoa</taxon>
        <taxon>Hemichordata</taxon>
        <taxon>Enteropneusta</taxon>
        <taxon>Harrimaniidae</taxon>
        <taxon>Saccoglossus</taxon>
    </lineage>
</organism>
<dbReference type="GeneID" id="100377342"/>
<dbReference type="RefSeq" id="XP_002739235.1">
    <property type="nucleotide sequence ID" value="XM_002739189.2"/>
</dbReference>
<sequence>MRVRYLDDQSKRLETQFMSWSGVDTVVVGQPFRSDYGLPEQHEDKVYAVKNHVTKKKEKLTKIKKNPKRLREKNKEKLDMVLNPTYGVHEPERVLLSDVSLDEIREATKQVTKKEHRTDNGSDEVIGLENEFTFLRLLETVSS</sequence>
<proteinExistence type="predicted"/>
<name>A0ABM0GX20_SACKO</name>
<reference evidence="2" key="1">
    <citation type="submission" date="2025-08" db="UniProtKB">
        <authorList>
            <consortium name="RefSeq"/>
        </authorList>
    </citation>
    <scope>IDENTIFICATION</scope>
    <source>
        <tissue evidence="2">Testes</tissue>
    </source>
</reference>
<evidence type="ECO:0000313" key="1">
    <source>
        <dbReference type="Proteomes" id="UP000694865"/>
    </source>
</evidence>
<keyword evidence="1" id="KW-1185">Reference proteome</keyword>
<accession>A0ABM0GX20</accession>
<evidence type="ECO:0000313" key="2">
    <source>
        <dbReference type="RefSeq" id="XP_002739235.1"/>
    </source>
</evidence>
<dbReference type="Proteomes" id="UP000694865">
    <property type="component" value="Unplaced"/>
</dbReference>
<protein>
    <submittedName>
        <fullName evidence="2">Uncharacterized protein LOC100377342</fullName>
    </submittedName>
</protein>